<protein>
    <submittedName>
        <fullName evidence="2">Alpha/beta-hydrolase</fullName>
    </submittedName>
</protein>
<evidence type="ECO:0000259" key="1">
    <source>
        <dbReference type="Pfam" id="PF12697"/>
    </source>
</evidence>
<dbReference type="Proteomes" id="UP000757232">
    <property type="component" value="Unassembled WGS sequence"/>
</dbReference>
<sequence length="367" mass="41153">MTTTPDVRVLTSSDGCRIYADAVGDSSKPCLVFIHGFSLSAAVFDNIFFDARYSSEFFLVRYDMRGHGRSGKPDTIDEYASKLYADDFAAVLHTFKVRRPVVVTWSLGATVTADIAAHLPQDTLAGIVYMAPCPYIGLMPSIGTPFILNLLYDITSADDATSADDNMQIFFNSCFTDAEKTPWETRALWQGMSTFQRPRHRRFVVSRTQDPTRLLQLGTEGLPVLVLIGTKDPQIRTESLRTEMKKSFSNVDFYALEGAGHSIHYENKNEVMKRIMLFAKKTLTVRKKSDNICRVEKQPGSFLHLNSMARVQICSSRALFGYNGTLAKLALYEMDKCESRLLESIHGQPGSEEKIAEHTIRAKLISQ</sequence>
<dbReference type="PANTHER" id="PTHR43798">
    <property type="entry name" value="MONOACYLGLYCEROL LIPASE"/>
    <property type="match status" value="1"/>
</dbReference>
<evidence type="ECO:0000313" key="3">
    <source>
        <dbReference type="Proteomes" id="UP000757232"/>
    </source>
</evidence>
<feature type="domain" description="AB hydrolase-1" evidence="1">
    <location>
        <begin position="31"/>
        <end position="267"/>
    </location>
</feature>
<dbReference type="AlphaFoldDB" id="A0A9Q5NCE5"/>
<dbReference type="EMBL" id="LNZH02000011">
    <property type="protein sequence ID" value="OCB92236.1"/>
    <property type="molecule type" value="Genomic_DNA"/>
</dbReference>
<proteinExistence type="predicted"/>
<organism evidence="2 3">
    <name type="scientific">Sanghuangporus baumii</name>
    <name type="common">Phellinus baumii</name>
    <dbReference type="NCBI Taxonomy" id="108892"/>
    <lineage>
        <taxon>Eukaryota</taxon>
        <taxon>Fungi</taxon>
        <taxon>Dikarya</taxon>
        <taxon>Basidiomycota</taxon>
        <taxon>Agaricomycotina</taxon>
        <taxon>Agaricomycetes</taxon>
        <taxon>Hymenochaetales</taxon>
        <taxon>Hymenochaetaceae</taxon>
        <taxon>Sanghuangporus</taxon>
    </lineage>
</organism>
<dbReference type="InterPro" id="IPR000073">
    <property type="entry name" value="AB_hydrolase_1"/>
</dbReference>
<dbReference type="OrthoDB" id="408373at2759"/>
<dbReference type="GO" id="GO:0016020">
    <property type="term" value="C:membrane"/>
    <property type="evidence" value="ECO:0007669"/>
    <property type="project" value="TreeGrafter"/>
</dbReference>
<dbReference type="PANTHER" id="PTHR43798:SF33">
    <property type="entry name" value="HYDROLASE, PUTATIVE (AFU_ORTHOLOGUE AFUA_2G14860)-RELATED"/>
    <property type="match status" value="1"/>
</dbReference>
<accession>A0A9Q5NCE5</accession>
<dbReference type="InterPro" id="IPR029058">
    <property type="entry name" value="AB_hydrolase_fold"/>
</dbReference>
<keyword evidence="3" id="KW-1185">Reference proteome</keyword>
<reference evidence="2" key="1">
    <citation type="submission" date="2016-06" db="EMBL/GenBank/DDBJ databases">
        <title>Draft Genome sequence of the fungus Inonotus baumii.</title>
        <authorList>
            <person name="Zhu H."/>
            <person name="Lin W."/>
        </authorList>
    </citation>
    <scope>NUCLEOTIDE SEQUENCE</scope>
    <source>
        <strain evidence="2">821</strain>
    </source>
</reference>
<evidence type="ECO:0000313" key="2">
    <source>
        <dbReference type="EMBL" id="OCB92236.1"/>
    </source>
</evidence>
<name>A0A9Q5NCE5_SANBA</name>
<dbReference type="Pfam" id="PF12697">
    <property type="entry name" value="Abhydrolase_6"/>
    <property type="match status" value="1"/>
</dbReference>
<dbReference type="SUPFAM" id="SSF53474">
    <property type="entry name" value="alpha/beta-Hydrolases"/>
    <property type="match status" value="1"/>
</dbReference>
<dbReference type="Gene3D" id="3.40.50.1820">
    <property type="entry name" value="alpha/beta hydrolase"/>
    <property type="match status" value="1"/>
</dbReference>
<dbReference type="InterPro" id="IPR050266">
    <property type="entry name" value="AB_hydrolase_sf"/>
</dbReference>
<comment type="caution">
    <text evidence="2">The sequence shown here is derived from an EMBL/GenBank/DDBJ whole genome shotgun (WGS) entry which is preliminary data.</text>
</comment>
<gene>
    <name evidence="2" type="ORF">A7U60_g365</name>
</gene>